<dbReference type="Pfam" id="PF08263">
    <property type="entry name" value="LRRNT_2"/>
    <property type="match status" value="1"/>
</dbReference>
<evidence type="ECO:0000313" key="11">
    <source>
        <dbReference type="Proteomes" id="UP001642487"/>
    </source>
</evidence>
<protein>
    <recommendedName>
        <fullName evidence="9">Protein kinase domain-containing protein</fullName>
    </recommendedName>
</protein>
<keyword evidence="4" id="KW-0677">Repeat</keyword>
<gene>
    <name evidence="10" type="ORF">CITCOLO1_LOCUS8771</name>
</gene>
<evidence type="ECO:0000256" key="6">
    <source>
        <dbReference type="ARBA" id="ARBA00023136"/>
    </source>
</evidence>
<evidence type="ECO:0000256" key="8">
    <source>
        <dbReference type="SAM" id="Phobius"/>
    </source>
</evidence>
<dbReference type="SUPFAM" id="SSF52058">
    <property type="entry name" value="L domain-like"/>
    <property type="match status" value="1"/>
</dbReference>
<evidence type="ECO:0000256" key="1">
    <source>
        <dbReference type="ARBA" id="ARBA00004370"/>
    </source>
</evidence>
<reference evidence="10 11" key="1">
    <citation type="submission" date="2024-03" db="EMBL/GenBank/DDBJ databases">
        <authorList>
            <person name="Gkanogiannis A."/>
            <person name="Becerra Lopez-Lavalle L."/>
        </authorList>
    </citation>
    <scope>NUCLEOTIDE SEQUENCE [LARGE SCALE GENOMIC DNA]</scope>
</reference>
<dbReference type="InterPro" id="IPR013210">
    <property type="entry name" value="LRR_N_plant-typ"/>
</dbReference>
<dbReference type="InterPro" id="IPR000719">
    <property type="entry name" value="Prot_kinase_dom"/>
</dbReference>
<evidence type="ECO:0000256" key="3">
    <source>
        <dbReference type="ARBA" id="ARBA00022692"/>
    </source>
</evidence>
<keyword evidence="11" id="KW-1185">Reference proteome</keyword>
<accession>A0ABP0Y8T8</accession>
<evidence type="ECO:0000256" key="5">
    <source>
        <dbReference type="ARBA" id="ARBA00022989"/>
    </source>
</evidence>
<dbReference type="SUPFAM" id="SSF56112">
    <property type="entry name" value="Protein kinase-like (PK-like)"/>
    <property type="match status" value="1"/>
</dbReference>
<evidence type="ECO:0000256" key="7">
    <source>
        <dbReference type="SAM" id="MobiDB-lite"/>
    </source>
</evidence>
<feature type="compositionally biased region" description="Low complexity" evidence="7">
    <location>
        <begin position="347"/>
        <end position="363"/>
    </location>
</feature>
<dbReference type="Gene3D" id="1.10.510.10">
    <property type="entry name" value="Transferase(Phosphotransferase) domain 1"/>
    <property type="match status" value="1"/>
</dbReference>
<dbReference type="EMBL" id="OZ021737">
    <property type="protein sequence ID" value="CAK9316890.1"/>
    <property type="molecule type" value="Genomic_DNA"/>
</dbReference>
<dbReference type="Pfam" id="PF00069">
    <property type="entry name" value="Pkinase"/>
    <property type="match status" value="1"/>
</dbReference>
<dbReference type="Pfam" id="PF00560">
    <property type="entry name" value="LRR_1"/>
    <property type="match status" value="4"/>
</dbReference>
<organism evidence="10 11">
    <name type="scientific">Citrullus colocynthis</name>
    <name type="common">colocynth</name>
    <dbReference type="NCBI Taxonomy" id="252529"/>
    <lineage>
        <taxon>Eukaryota</taxon>
        <taxon>Viridiplantae</taxon>
        <taxon>Streptophyta</taxon>
        <taxon>Embryophyta</taxon>
        <taxon>Tracheophyta</taxon>
        <taxon>Spermatophyta</taxon>
        <taxon>Magnoliopsida</taxon>
        <taxon>eudicotyledons</taxon>
        <taxon>Gunneridae</taxon>
        <taxon>Pentapetalae</taxon>
        <taxon>rosids</taxon>
        <taxon>fabids</taxon>
        <taxon>Cucurbitales</taxon>
        <taxon>Cucurbitaceae</taxon>
        <taxon>Benincaseae</taxon>
        <taxon>Citrullus</taxon>
    </lineage>
</organism>
<dbReference type="CDD" id="cd14066">
    <property type="entry name" value="STKc_IRAK"/>
    <property type="match status" value="1"/>
</dbReference>
<dbReference type="InterPro" id="IPR032675">
    <property type="entry name" value="LRR_dom_sf"/>
</dbReference>
<keyword evidence="3 8" id="KW-0812">Transmembrane</keyword>
<comment type="subcellular location">
    <subcellularLocation>
        <location evidence="1">Membrane</location>
    </subcellularLocation>
</comment>
<keyword evidence="2" id="KW-0433">Leucine-rich repeat</keyword>
<sequence>MLSPNNLDFWSEKSFTFELSLLHHCQGFHTLVYPSIPTSLSFPFITQFCYYHFSLFAEEAQFQVSMAKFPSISLFFLLCNLCLSRASLNEEGNALLSFKQSITEDPEGCFSNWNSSDETPCGWNGVTCKDLRVVSLSIPKKKLNGVIPSSLGFLSELRHVNLRSNKLHGTLPMELFQANGIQSLVLYGNSFTGSLPNEIGKLKNLQILDLSQNFFNGSLPVSLMQCTRLRVLDLGQNNFSNSLPTGFGSSLNFLETLDLSYNKFNGSIPMDIGNLSSLQGTVDFSHNLFSGSIPASLGNLPEKVYIDLTYNNLSGSIPQNGALMNRGPTAFIGNPGLCGPPLKNPCSSETPGASSPSSFPFFPDNYPPGSSEGNGNKYDKGGLSKSTLVAIIIGDIVGICLIGLLFSYCYSRFCTHRNGKKADQSNYGFEKGGKGRKDCLCFQKGESENVSEHIEQFDLVPLDSQVTFDLDELLKASAFVLGKSGIGIVYKVVLEDGLTLAVRRLGEGGSQRLKEFQTEVEAIGKLRHPNVVSLRAYYWSVDEKLLIYDYIPNGNLASAIHGKPGTTSFTPLAWSVRFKIMKGIAKGLVYLHEFSPKKYVHGNLKTNNILLGHDMTPHISNFGLARLVNIAGGSPTVRSSHIAEEKPQEKQLKSATSEASTFSSSMSTYYQAPEAFKVVKPSQKWDIYSYGVILLEMITGRLPIVQVGASEMDLVQWIQLCIEEKKPLSDVIDPSLAPDDDADEEIIAVLKIALACVQSSPERRPAMRHVCDGLSRLGVTPN</sequence>
<evidence type="ECO:0000313" key="10">
    <source>
        <dbReference type="EMBL" id="CAK9316890.1"/>
    </source>
</evidence>
<dbReference type="PANTHER" id="PTHR48010">
    <property type="entry name" value="OS05G0588300 PROTEIN"/>
    <property type="match status" value="1"/>
</dbReference>
<dbReference type="Gene3D" id="3.80.10.10">
    <property type="entry name" value="Ribonuclease Inhibitor"/>
    <property type="match status" value="2"/>
</dbReference>
<dbReference type="InterPro" id="IPR001611">
    <property type="entry name" value="Leu-rich_rpt"/>
</dbReference>
<dbReference type="PANTHER" id="PTHR48010:SF58">
    <property type="entry name" value="RECEPTOR PROTEIN KINASE-LIKE PROTEIN ZAR1"/>
    <property type="match status" value="1"/>
</dbReference>
<keyword evidence="6 8" id="KW-0472">Membrane</keyword>
<dbReference type="Proteomes" id="UP001642487">
    <property type="component" value="Chromosome 3"/>
</dbReference>
<name>A0ABP0Y8T8_9ROSI</name>
<dbReference type="InterPro" id="IPR011009">
    <property type="entry name" value="Kinase-like_dom_sf"/>
</dbReference>
<evidence type="ECO:0000259" key="9">
    <source>
        <dbReference type="PROSITE" id="PS50011"/>
    </source>
</evidence>
<feature type="region of interest" description="Disordered" evidence="7">
    <location>
        <begin position="343"/>
        <end position="378"/>
    </location>
</feature>
<evidence type="ECO:0000256" key="2">
    <source>
        <dbReference type="ARBA" id="ARBA00022614"/>
    </source>
</evidence>
<dbReference type="PROSITE" id="PS50011">
    <property type="entry name" value="PROTEIN_KINASE_DOM"/>
    <property type="match status" value="1"/>
</dbReference>
<dbReference type="Gene3D" id="3.30.200.20">
    <property type="entry name" value="Phosphorylase Kinase, domain 1"/>
    <property type="match status" value="1"/>
</dbReference>
<proteinExistence type="predicted"/>
<evidence type="ECO:0000256" key="4">
    <source>
        <dbReference type="ARBA" id="ARBA00022737"/>
    </source>
</evidence>
<keyword evidence="5 8" id="KW-1133">Transmembrane helix</keyword>
<dbReference type="InterPro" id="IPR050994">
    <property type="entry name" value="At_inactive_RLKs"/>
</dbReference>
<feature type="transmembrane region" description="Helical" evidence="8">
    <location>
        <begin position="387"/>
        <end position="408"/>
    </location>
</feature>
<feature type="domain" description="Protein kinase" evidence="9">
    <location>
        <begin position="475"/>
        <end position="777"/>
    </location>
</feature>